<dbReference type="InterPro" id="IPR001881">
    <property type="entry name" value="EGF-like_Ca-bd_dom"/>
</dbReference>
<dbReference type="GO" id="GO:0005509">
    <property type="term" value="F:calcium ion binding"/>
    <property type="evidence" value="ECO:0007669"/>
    <property type="project" value="InterPro"/>
</dbReference>
<evidence type="ECO:0000259" key="7">
    <source>
        <dbReference type="PROSITE" id="PS50026"/>
    </source>
</evidence>
<keyword evidence="6" id="KW-0472">Membrane</keyword>
<protein>
    <recommendedName>
        <fullName evidence="7">EGF-like domain-containing protein</fullName>
    </recommendedName>
</protein>
<reference evidence="8" key="2">
    <citation type="submission" date="2025-09" db="UniProtKB">
        <authorList>
            <consortium name="Ensembl"/>
        </authorList>
    </citation>
    <scope>IDENTIFICATION</scope>
</reference>
<dbReference type="PANTHER" id="PTHR24039:SF48">
    <property type="entry name" value="FIBRILLIN-2 ISOFORM X1-RELATED"/>
    <property type="match status" value="1"/>
</dbReference>
<dbReference type="PROSITE" id="PS01187">
    <property type="entry name" value="EGF_CA"/>
    <property type="match status" value="1"/>
</dbReference>
<keyword evidence="4" id="KW-1015">Disulfide bond</keyword>
<dbReference type="Proteomes" id="UP001108240">
    <property type="component" value="Unplaced"/>
</dbReference>
<dbReference type="InterPro" id="IPR000742">
    <property type="entry name" value="EGF"/>
</dbReference>
<keyword evidence="2" id="KW-0732">Signal</keyword>
<keyword evidence="6" id="KW-0812">Transmembrane</keyword>
<dbReference type="PROSITE" id="PS00010">
    <property type="entry name" value="ASX_HYDROXYL"/>
    <property type="match status" value="2"/>
</dbReference>
<organism evidence="8 9">
    <name type="scientific">Cyprinus carpio carpio</name>
    <dbReference type="NCBI Taxonomy" id="630221"/>
    <lineage>
        <taxon>Eukaryota</taxon>
        <taxon>Metazoa</taxon>
        <taxon>Chordata</taxon>
        <taxon>Craniata</taxon>
        <taxon>Vertebrata</taxon>
        <taxon>Euteleostomi</taxon>
        <taxon>Actinopterygii</taxon>
        <taxon>Neopterygii</taxon>
        <taxon>Teleostei</taxon>
        <taxon>Ostariophysi</taxon>
        <taxon>Cypriniformes</taxon>
        <taxon>Cyprinidae</taxon>
        <taxon>Cyprininae</taxon>
        <taxon>Cyprinus</taxon>
    </lineage>
</organism>
<dbReference type="InterPro" id="IPR000152">
    <property type="entry name" value="EGF-type_Asp/Asn_hydroxyl_site"/>
</dbReference>
<dbReference type="CDD" id="cd00054">
    <property type="entry name" value="EGF_CA"/>
    <property type="match status" value="1"/>
</dbReference>
<dbReference type="InterPro" id="IPR049883">
    <property type="entry name" value="NOTCH1_EGF-like"/>
</dbReference>
<name>A0A9J8BE99_CYPCA</name>
<feature type="domain" description="EGF-like" evidence="7">
    <location>
        <begin position="69"/>
        <end position="107"/>
    </location>
</feature>
<dbReference type="InterPro" id="IPR018097">
    <property type="entry name" value="EGF_Ca-bd_CS"/>
</dbReference>
<evidence type="ECO:0000256" key="4">
    <source>
        <dbReference type="ARBA" id="ARBA00023157"/>
    </source>
</evidence>
<reference evidence="8" key="1">
    <citation type="submission" date="2025-08" db="UniProtKB">
        <authorList>
            <consortium name="Ensembl"/>
        </authorList>
    </citation>
    <scope>IDENTIFICATION</scope>
</reference>
<keyword evidence="9" id="KW-1185">Reference proteome</keyword>
<sequence>CVNHPSTVTFQFIKLHFISDIHECLDSESVCGPNSHCYNYNGSFSCFCWGGYNVSDGNKAISKGNPCTDIDECLLSPSVCGPNANCTNEMGSYNCSCLDGFTATNSSLSISINNTCRGTFCFQICVCSVFLSWVVLVLTSYWSVQCSVMLKSTI</sequence>
<keyword evidence="3" id="KW-0677">Repeat</keyword>
<dbReference type="FunFam" id="2.10.25.10:FF:000038">
    <property type="entry name" value="Fibrillin 2"/>
    <property type="match status" value="1"/>
</dbReference>
<proteinExistence type="predicted"/>
<dbReference type="AlphaFoldDB" id="A0A9J8BE99"/>
<feature type="domain" description="EGF-like" evidence="7">
    <location>
        <begin position="20"/>
        <end position="58"/>
    </location>
</feature>
<evidence type="ECO:0000313" key="8">
    <source>
        <dbReference type="Ensembl" id="ENSCCRP00000152826.1"/>
    </source>
</evidence>
<dbReference type="Ensembl" id="ENSCCRT00000133281.1">
    <property type="protein sequence ID" value="ENSCCRP00000152826.1"/>
    <property type="gene ID" value="ENSCCRG00000078758.1"/>
</dbReference>
<dbReference type="PANTHER" id="PTHR24039">
    <property type="entry name" value="FIBRILLIN-RELATED"/>
    <property type="match status" value="1"/>
</dbReference>
<dbReference type="SUPFAM" id="SSF57196">
    <property type="entry name" value="EGF/Laminin"/>
    <property type="match status" value="2"/>
</dbReference>
<dbReference type="GO" id="GO:0030855">
    <property type="term" value="P:epithelial cell differentiation"/>
    <property type="evidence" value="ECO:0007669"/>
    <property type="project" value="UniProtKB-ARBA"/>
</dbReference>
<evidence type="ECO:0000256" key="6">
    <source>
        <dbReference type="SAM" id="Phobius"/>
    </source>
</evidence>
<dbReference type="Gene3D" id="2.10.25.10">
    <property type="entry name" value="Laminin"/>
    <property type="match status" value="2"/>
</dbReference>
<keyword evidence="6" id="KW-1133">Transmembrane helix</keyword>
<evidence type="ECO:0000256" key="2">
    <source>
        <dbReference type="ARBA" id="ARBA00022729"/>
    </source>
</evidence>
<evidence type="ECO:0000256" key="1">
    <source>
        <dbReference type="ARBA" id="ARBA00022536"/>
    </source>
</evidence>
<dbReference type="PROSITE" id="PS50026">
    <property type="entry name" value="EGF_3"/>
    <property type="match status" value="2"/>
</dbReference>
<dbReference type="Pfam" id="PF07645">
    <property type="entry name" value="EGF_CA"/>
    <property type="match status" value="2"/>
</dbReference>
<dbReference type="SMART" id="SM00181">
    <property type="entry name" value="EGF"/>
    <property type="match status" value="2"/>
</dbReference>
<evidence type="ECO:0000256" key="5">
    <source>
        <dbReference type="PROSITE-ProRule" id="PRU00076"/>
    </source>
</evidence>
<comment type="caution">
    <text evidence="5">Lacks conserved residue(s) required for the propagation of feature annotation.</text>
</comment>
<feature type="transmembrane region" description="Helical" evidence="6">
    <location>
        <begin position="120"/>
        <end position="142"/>
    </location>
</feature>
<dbReference type="GeneTree" id="ENSGT00950000183158"/>
<accession>A0A9J8BE99</accession>
<dbReference type="SMART" id="SM00179">
    <property type="entry name" value="EGF_CA"/>
    <property type="match status" value="2"/>
</dbReference>
<evidence type="ECO:0000313" key="9">
    <source>
        <dbReference type="Proteomes" id="UP001108240"/>
    </source>
</evidence>
<evidence type="ECO:0000256" key="3">
    <source>
        <dbReference type="ARBA" id="ARBA00022737"/>
    </source>
</evidence>
<keyword evidence="1 5" id="KW-0245">EGF-like domain</keyword>